<feature type="domain" description="DUF234" evidence="2">
    <location>
        <begin position="311"/>
        <end position="404"/>
    </location>
</feature>
<gene>
    <name evidence="3" type="ORF">IAC42_09620</name>
</gene>
<dbReference type="InterPro" id="IPR011335">
    <property type="entry name" value="Restrct_endonuc-II-like"/>
</dbReference>
<keyword evidence="3" id="KW-0547">Nucleotide-binding</keyword>
<dbReference type="Proteomes" id="UP000823633">
    <property type="component" value="Unassembled WGS sequence"/>
</dbReference>
<organism evidence="3 4">
    <name type="scientific">Candidatus Aphodenecus pullistercoris</name>
    <dbReference type="NCBI Taxonomy" id="2840669"/>
    <lineage>
        <taxon>Bacteria</taxon>
        <taxon>Pseudomonadati</taxon>
        <taxon>Spirochaetota</taxon>
        <taxon>Spirochaetia</taxon>
        <taxon>Spirochaetales</taxon>
        <taxon>Candidatus Aphodenecus</taxon>
    </lineage>
</organism>
<sequence>MFIGRRKELETLEKAYSSGSFQFVAIYGRRRVGKTTLINEFCKGRKCVSFLATKESFEILLREFSQVMHQTVCPEDPLPVFQDFTSLFAFYDQKLDDGLVIVIDEFPYLAESDPSIASVLQKFIDSRWKGRNLTLILCGSSMSFMEEQVLNGQSPLYGRVTVPMKLEPLKPNELLEYSWPFSSEDLVTLYAVTGGIPAYLDHVDPHLDLMENISAMFLDRNAYLFNEVDNLLKEEFKEPRIYSSILNAISNGRTSLNDIALFIGLETSRTSAYIAKLISFGLVSRTAPLGASGKERKSIYLIRDSFLTFHYRFVSPMRSFINADNPFPAMMRIKDGLSRYMGTVWEQICLDWMLSWQAMKDCPFLYEEVGRWWGGSARTMKQVEVDILAWDKENAIIGECKWWSDKIGMDVYKSVLFKAQEINRKRKYIYLFSKSGFSDDLLALASVSDDLRLFTLDDILGLSQ</sequence>
<dbReference type="InterPro" id="IPR027417">
    <property type="entry name" value="P-loop_NTPase"/>
</dbReference>
<evidence type="ECO:0000259" key="1">
    <source>
        <dbReference type="Pfam" id="PF01637"/>
    </source>
</evidence>
<feature type="domain" description="ATPase" evidence="1">
    <location>
        <begin position="2"/>
        <end position="202"/>
    </location>
</feature>
<dbReference type="Pfam" id="PF03008">
    <property type="entry name" value="DUF234"/>
    <property type="match status" value="1"/>
</dbReference>
<proteinExistence type="predicted"/>
<dbReference type="SUPFAM" id="SSF52980">
    <property type="entry name" value="Restriction endonuclease-like"/>
    <property type="match status" value="1"/>
</dbReference>
<dbReference type="Pfam" id="PF01637">
    <property type="entry name" value="ATPase_2"/>
    <property type="match status" value="1"/>
</dbReference>
<dbReference type="InterPro" id="IPR004256">
    <property type="entry name" value="DUF234"/>
</dbReference>
<dbReference type="InterPro" id="IPR036390">
    <property type="entry name" value="WH_DNA-bd_sf"/>
</dbReference>
<dbReference type="EMBL" id="JADIMU010000066">
    <property type="protein sequence ID" value="MBO8443994.1"/>
    <property type="molecule type" value="Genomic_DNA"/>
</dbReference>
<comment type="caution">
    <text evidence="3">The sequence shown here is derived from an EMBL/GenBank/DDBJ whole genome shotgun (WGS) entry which is preliminary data.</text>
</comment>
<protein>
    <submittedName>
        <fullName evidence="3">ATP-binding protein</fullName>
    </submittedName>
</protein>
<evidence type="ECO:0000313" key="4">
    <source>
        <dbReference type="Proteomes" id="UP000823633"/>
    </source>
</evidence>
<dbReference type="SUPFAM" id="SSF52540">
    <property type="entry name" value="P-loop containing nucleoside triphosphate hydrolases"/>
    <property type="match status" value="1"/>
</dbReference>
<dbReference type="PANTHER" id="PTHR34704">
    <property type="entry name" value="ATPASE"/>
    <property type="match status" value="1"/>
</dbReference>
<name>A0A9D9EFD8_9SPIR</name>
<dbReference type="InterPro" id="IPR011579">
    <property type="entry name" value="ATPase_dom"/>
</dbReference>
<keyword evidence="3" id="KW-0067">ATP-binding</keyword>
<dbReference type="SUPFAM" id="SSF46785">
    <property type="entry name" value="Winged helix' DNA-binding domain"/>
    <property type="match status" value="1"/>
</dbReference>
<dbReference type="PANTHER" id="PTHR34704:SF1">
    <property type="entry name" value="ATPASE"/>
    <property type="match status" value="1"/>
</dbReference>
<dbReference type="Gene3D" id="3.40.50.300">
    <property type="entry name" value="P-loop containing nucleotide triphosphate hydrolases"/>
    <property type="match status" value="1"/>
</dbReference>
<dbReference type="AlphaFoldDB" id="A0A9D9EFD8"/>
<reference evidence="3" key="1">
    <citation type="submission" date="2020-10" db="EMBL/GenBank/DDBJ databases">
        <authorList>
            <person name="Gilroy R."/>
        </authorList>
    </citation>
    <scope>NUCLEOTIDE SEQUENCE</scope>
    <source>
        <strain evidence="3">11167</strain>
    </source>
</reference>
<reference evidence="3" key="2">
    <citation type="journal article" date="2021" name="PeerJ">
        <title>Extensive microbial diversity within the chicken gut microbiome revealed by metagenomics and culture.</title>
        <authorList>
            <person name="Gilroy R."/>
            <person name="Ravi A."/>
            <person name="Getino M."/>
            <person name="Pursley I."/>
            <person name="Horton D.L."/>
            <person name="Alikhan N.F."/>
            <person name="Baker D."/>
            <person name="Gharbi K."/>
            <person name="Hall N."/>
            <person name="Watson M."/>
            <person name="Adriaenssens E.M."/>
            <person name="Foster-Nyarko E."/>
            <person name="Jarju S."/>
            <person name="Secka A."/>
            <person name="Antonio M."/>
            <person name="Oren A."/>
            <person name="Chaudhuri R.R."/>
            <person name="La Ragione R."/>
            <person name="Hildebrand F."/>
            <person name="Pallen M.J."/>
        </authorList>
    </citation>
    <scope>NUCLEOTIDE SEQUENCE</scope>
    <source>
        <strain evidence="3">11167</strain>
    </source>
</reference>
<evidence type="ECO:0000259" key="2">
    <source>
        <dbReference type="Pfam" id="PF03008"/>
    </source>
</evidence>
<accession>A0A9D9EFD8</accession>
<evidence type="ECO:0000313" key="3">
    <source>
        <dbReference type="EMBL" id="MBO8443994.1"/>
    </source>
</evidence>
<dbReference type="GO" id="GO:0005524">
    <property type="term" value="F:ATP binding"/>
    <property type="evidence" value="ECO:0007669"/>
    <property type="project" value="UniProtKB-KW"/>
</dbReference>